<evidence type="ECO:0000256" key="5">
    <source>
        <dbReference type="SAM" id="Phobius"/>
    </source>
</evidence>
<accession>A0A517W237</accession>
<feature type="transmembrane region" description="Helical" evidence="5">
    <location>
        <begin position="127"/>
        <end position="151"/>
    </location>
</feature>
<evidence type="ECO:0000256" key="4">
    <source>
        <dbReference type="ARBA" id="ARBA00023136"/>
    </source>
</evidence>
<dbReference type="Pfam" id="PF01758">
    <property type="entry name" value="SBF"/>
    <property type="match status" value="1"/>
</dbReference>
<feature type="transmembrane region" description="Helical" evidence="5">
    <location>
        <begin position="37"/>
        <end position="55"/>
    </location>
</feature>
<evidence type="ECO:0000313" key="7">
    <source>
        <dbReference type="Proteomes" id="UP000318704"/>
    </source>
</evidence>
<sequence length="326" mass="36018">MLQRFLLFWLILLSAVAVFWDQLIPFDFHPFHASKPYLSYLFALTMFVIGALLPADEVREVFRRWHTVLSGTFVQYTVMPGLAYLMSLFFLNNPELRIGIILVGCVPGAMASNVLTLAARGNVSYSVCLTTTATLLSPLIVPLFLYLAVAGTDIDAVQLAIDTFVKLLLQVVIPVIAGHLLARKNQRFSRFMQLIGPTFANLSILWIIATIISLNQNRLQQVFLSLAAALLVINILGYLFGYLAGAVVKLDEAKRRALTLEVGMQNAGLGAVLASDLFPGKELIALPPALYMFGCMLTGTILAQVWSRKQKFKETAEDQSEETLST</sequence>
<feature type="transmembrane region" description="Helical" evidence="5">
    <location>
        <begin position="222"/>
        <end position="245"/>
    </location>
</feature>
<feature type="transmembrane region" description="Helical" evidence="5">
    <location>
        <begin position="194"/>
        <end position="216"/>
    </location>
</feature>
<feature type="transmembrane region" description="Helical" evidence="5">
    <location>
        <begin position="96"/>
        <end position="115"/>
    </location>
</feature>
<feature type="transmembrane region" description="Helical" evidence="5">
    <location>
        <begin position="284"/>
        <end position="303"/>
    </location>
</feature>
<evidence type="ECO:0000313" key="6">
    <source>
        <dbReference type="EMBL" id="QDT99318.1"/>
    </source>
</evidence>
<feature type="transmembrane region" description="Helical" evidence="5">
    <location>
        <begin position="67"/>
        <end position="90"/>
    </location>
</feature>
<organism evidence="6 7">
    <name type="scientific">Gimesia aquarii</name>
    <dbReference type="NCBI Taxonomy" id="2527964"/>
    <lineage>
        <taxon>Bacteria</taxon>
        <taxon>Pseudomonadati</taxon>
        <taxon>Planctomycetota</taxon>
        <taxon>Planctomycetia</taxon>
        <taxon>Planctomycetales</taxon>
        <taxon>Planctomycetaceae</taxon>
        <taxon>Gimesia</taxon>
    </lineage>
</organism>
<dbReference type="KEGG" id="gaw:V144x_48290"/>
<dbReference type="GO" id="GO:0016020">
    <property type="term" value="C:membrane"/>
    <property type="evidence" value="ECO:0007669"/>
    <property type="project" value="UniProtKB-SubCell"/>
</dbReference>
<gene>
    <name evidence="6" type="ORF">V144x_48290</name>
</gene>
<keyword evidence="3 5" id="KW-1133">Transmembrane helix</keyword>
<name>A0A517W237_9PLAN</name>
<dbReference type="Gene3D" id="1.20.1530.20">
    <property type="match status" value="1"/>
</dbReference>
<evidence type="ECO:0000256" key="1">
    <source>
        <dbReference type="ARBA" id="ARBA00004141"/>
    </source>
</evidence>
<proteinExistence type="predicted"/>
<dbReference type="RefSeq" id="WP_144988711.1">
    <property type="nucleotide sequence ID" value="NZ_CP037920.1"/>
</dbReference>
<dbReference type="PANTHER" id="PTHR10361">
    <property type="entry name" value="SODIUM-BILE ACID COTRANSPORTER"/>
    <property type="match status" value="1"/>
</dbReference>
<feature type="transmembrane region" description="Helical" evidence="5">
    <location>
        <begin position="163"/>
        <end position="182"/>
    </location>
</feature>
<keyword evidence="4 5" id="KW-0472">Membrane</keyword>
<keyword evidence="2 5" id="KW-0812">Transmembrane</keyword>
<dbReference type="InterPro" id="IPR002657">
    <property type="entry name" value="BilAc:Na_symport/Acr3"/>
</dbReference>
<protein>
    <submittedName>
        <fullName evidence="6">Sodium Bile acid symporter family protein</fullName>
    </submittedName>
</protein>
<dbReference type="InterPro" id="IPR038770">
    <property type="entry name" value="Na+/solute_symporter_sf"/>
</dbReference>
<comment type="subcellular location">
    <subcellularLocation>
        <location evidence="1">Membrane</location>
        <topology evidence="1">Multi-pass membrane protein</topology>
    </subcellularLocation>
</comment>
<evidence type="ECO:0000256" key="3">
    <source>
        <dbReference type="ARBA" id="ARBA00022989"/>
    </source>
</evidence>
<dbReference type="Proteomes" id="UP000318704">
    <property type="component" value="Chromosome"/>
</dbReference>
<dbReference type="EMBL" id="CP037920">
    <property type="protein sequence ID" value="QDT99318.1"/>
    <property type="molecule type" value="Genomic_DNA"/>
</dbReference>
<feature type="transmembrane region" description="Helical" evidence="5">
    <location>
        <begin position="257"/>
        <end position="278"/>
    </location>
</feature>
<dbReference type="AlphaFoldDB" id="A0A517W237"/>
<evidence type="ECO:0000256" key="2">
    <source>
        <dbReference type="ARBA" id="ARBA00022692"/>
    </source>
</evidence>
<dbReference type="InterPro" id="IPR004710">
    <property type="entry name" value="Bilac:Na_transpt"/>
</dbReference>
<dbReference type="PANTHER" id="PTHR10361:SF28">
    <property type="entry name" value="P3 PROTEIN-RELATED"/>
    <property type="match status" value="1"/>
</dbReference>
<reference evidence="6 7" key="1">
    <citation type="submission" date="2019-03" db="EMBL/GenBank/DDBJ databases">
        <title>Deep-cultivation of Planctomycetes and their phenomic and genomic characterization uncovers novel biology.</title>
        <authorList>
            <person name="Wiegand S."/>
            <person name="Jogler M."/>
            <person name="Boedeker C."/>
            <person name="Pinto D."/>
            <person name="Vollmers J."/>
            <person name="Rivas-Marin E."/>
            <person name="Kohn T."/>
            <person name="Peeters S.H."/>
            <person name="Heuer A."/>
            <person name="Rast P."/>
            <person name="Oberbeckmann S."/>
            <person name="Bunk B."/>
            <person name="Jeske O."/>
            <person name="Meyerdierks A."/>
            <person name="Storesund J.E."/>
            <person name="Kallscheuer N."/>
            <person name="Luecker S."/>
            <person name="Lage O.M."/>
            <person name="Pohl T."/>
            <person name="Merkel B.J."/>
            <person name="Hornburger P."/>
            <person name="Mueller R.-W."/>
            <person name="Bruemmer F."/>
            <person name="Labrenz M."/>
            <person name="Spormann A.M."/>
            <person name="Op den Camp H."/>
            <person name="Overmann J."/>
            <person name="Amann R."/>
            <person name="Jetten M.S.M."/>
            <person name="Mascher T."/>
            <person name="Medema M.H."/>
            <person name="Devos D.P."/>
            <person name="Kaster A.-K."/>
            <person name="Ovreas L."/>
            <person name="Rohde M."/>
            <person name="Galperin M.Y."/>
            <person name="Jogler C."/>
        </authorList>
    </citation>
    <scope>NUCLEOTIDE SEQUENCE [LARGE SCALE GENOMIC DNA]</scope>
    <source>
        <strain evidence="6 7">V144</strain>
    </source>
</reference>